<dbReference type="InterPro" id="IPR003141">
    <property type="entry name" value="Pol/His_phosphatase_N"/>
</dbReference>
<reference evidence="2 3" key="1">
    <citation type="submission" date="2016-02" db="EMBL/GenBank/DDBJ databases">
        <authorList>
            <person name="Wen L."/>
            <person name="He K."/>
            <person name="Yang H."/>
        </authorList>
    </citation>
    <scope>NUCLEOTIDE SEQUENCE [LARGE SCALE GENOMIC DNA]</scope>
    <source>
        <strain evidence="2 3">DSM 22607</strain>
    </source>
</reference>
<dbReference type="RefSeq" id="WP_066518527.1">
    <property type="nucleotide sequence ID" value="NZ_CABMOF010000001.1"/>
</dbReference>
<dbReference type="EMBL" id="LSZW01000063">
    <property type="protein sequence ID" value="KXK64932.1"/>
    <property type="molecule type" value="Genomic_DNA"/>
</dbReference>
<dbReference type="KEGG" id="cmiu:B1H56_04400"/>
<dbReference type="PATRIC" id="fig|626937.4.peg.2149"/>
<dbReference type="InterPro" id="IPR052018">
    <property type="entry name" value="PHP_domain"/>
</dbReference>
<dbReference type="STRING" id="626937.HMPREF3293_02180"/>
<dbReference type="SMART" id="SM00481">
    <property type="entry name" value="POLIIIAc"/>
    <property type="match status" value="1"/>
</dbReference>
<dbReference type="InterPro" id="IPR004013">
    <property type="entry name" value="PHP_dom"/>
</dbReference>
<dbReference type="PANTHER" id="PTHR42924:SF3">
    <property type="entry name" value="POLYMERASE_HISTIDINOL PHOSPHATASE N-TERMINAL DOMAIN-CONTAINING PROTEIN"/>
    <property type="match status" value="1"/>
</dbReference>
<dbReference type="Proteomes" id="UP000070366">
    <property type="component" value="Unassembled WGS sequence"/>
</dbReference>
<dbReference type="Pfam" id="PF02811">
    <property type="entry name" value="PHP"/>
    <property type="match status" value="1"/>
</dbReference>
<keyword evidence="3" id="KW-1185">Reference proteome</keyword>
<dbReference type="Gene3D" id="3.20.20.140">
    <property type="entry name" value="Metal-dependent hydrolases"/>
    <property type="match status" value="1"/>
</dbReference>
<dbReference type="GO" id="GO:0035312">
    <property type="term" value="F:5'-3' DNA exonuclease activity"/>
    <property type="evidence" value="ECO:0007669"/>
    <property type="project" value="TreeGrafter"/>
</dbReference>
<accession>A0A136Q2M3</accession>
<proteinExistence type="predicted"/>
<comment type="caution">
    <text evidence="2">The sequence shown here is derived from an EMBL/GenBank/DDBJ whole genome shotgun (WGS) entry which is preliminary data.</text>
</comment>
<evidence type="ECO:0000259" key="1">
    <source>
        <dbReference type="SMART" id="SM00481"/>
    </source>
</evidence>
<name>A0A136Q2M3_9FIRM</name>
<evidence type="ECO:0000313" key="3">
    <source>
        <dbReference type="Proteomes" id="UP000070366"/>
    </source>
</evidence>
<sequence>MRLYYDLHIHSALSPCADDDMTPNNIVNMAKLKGLDLITVSDHNSARNVEAVAKVAQQAGILFLPGIEMTTAEEVHVLAFFEEPESAREFGDKLYTELPDIKNRPDYFGNQLIMDENDEVVGTLDKLLISALPYDIDESCALVREYGGYPIPAHINKGANSVLANLGFFPPQLSFKTIETVPGLAIENDVSRFEQIYSSDAHNLWQIAERERHLEVKDANVRTILQKLCD</sequence>
<protein>
    <submittedName>
        <fullName evidence="2">PHP domain protein</fullName>
    </submittedName>
</protein>
<dbReference type="GO" id="GO:0004534">
    <property type="term" value="F:5'-3' RNA exonuclease activity"/>
    <property type="evidence" value="ECO:0007669"/>
    <property type="project" value="TreeGrafter"/>
</dbReference>
<dbReference type="OrthoDB" id="9791620at2"/>
<feature type="domain" description="Polymerase/histidinol phosphatase N-terminal" evidence="1">
    <location>
        <begin position="5"/>
        <end position="73"/>
    </location>
</feature>
<evidence type="ECO:0000313" key="2">
    <source>
        <dbReference type="EMBL" id="KXK64932.1"/>
    </source>
</evidence>
<dbReference type="SUPFAM" id="SSF89550">
    <property type="entry name" value="PHP domain-like"/>
    <property type="match status" value="1"/>
</dbReference>
<dbReference type="PANTHER" id="PTHR42924">
    <property type="entry name" value="EXONUCLEASE"/>
    <property type="match status" value="1"/>
</dbReference>
<dbReference type="CDD" id="cd07432">
    <property type="entry name" value="PHP_HisPPase"/>
    <property type="match status" value="1"/>
</dbReference>
<gene>
    <name evidence="2" type="ORF">HMPREF3293_02180</name>
</gene>
<dbReference type="AlphaFoldDB" id="A0A136Q2M3"/>
<organism evidence="2 3">
    <name type="scientific">Christensenella minuta</name>
    <dbReference type="NCBI Taxonomy" id="626937"/>
    <lineage>
        <taxon>Bacteria</taxon>
        <taxon>Bacillati</taxon>
        <taxon>Bacillota</taxon>
        <taxon>Clostridia</taxon>
        <taxon>Christensenellales</taxon>
        <taxon>Christensenellaceae</taxon>
        <taxon>Christensenella</taxon>
    </lineage>
</organism>
<dbReference type="InterPro" id="IPR016195">
    <property type="entry name" value="Pol/histidinol_Pase-like"/>
</dbReference>